<evidence type="ECO:0000256" key="6">
    <source>
        <dbReference type="ARBA" id="ARBA00035634"/>
    </source>
</evidence>
<dbReference type="PANTHER" id="PTHR15486">
    <property type="entry name" value="ANCIENT UBIQUITOUS PROTEIN"/>
    <property type="match status" value="1"/>
</dbReference>
<dbReference type="AlphaFoldDB" id="A0AAV2HVV0"/>
<evidence type="ECO:0000313" key="11">
    <source>
        <dbReference type="EMBL" id="CAL1538339.1"/>
    </source>
</evidence>
<evidence type="ECO:0000256" key="7">
    <source>
        <dbReference type="ARBA" id="ARBA00035685"/>
    </source>
</evidence>
<keyword evidence="9" id="KW-0812">Transmembrane</keyword>
<accession>A0AAV2HVV0</accession>
<keyword evidence="12" id="KW-1185">Reference proteome</keyword>
<dbReference type="Pfam" id="PF02845">
    <property type="entry name" value="CUE"/>
    <property type="match status" value="1"/>
</dbReference>
<keyword evidence="4" id="KW-0256">Endoplasmic reticulum</keyword>
<evidence type="ECO:0000256" key="2">
    <source>
        <dbReference type="ARBA" id="ARBA00004502"/>
    </source>
</evidence>
<keyword evidence="5 9" id="KW-0472">Membrane</keyword>
<dbReference type="SUPFAM" id="SSF69593">
    <property type="entry name" value="Glycerol-3-phosphate (1)-acyltransferase"/>
    <property type="match status" value="1"/>
</dbReference>
<dbReference type="InterPro" id="IPR002123">
    <property type="entry name" value="Plipid/glycerol_acylTrfase"/>
</dbReference>
<comment type="similarity">
    <text evidence="6">Belongs to the AUP1 family.</text>
</comment>
<dbReference type="Proteomes" id="UP001497497">
    <property type="component" value="Unassembled WGS sequence"/>
</dbReference>
<evidence type="ECO:0000256" key="9">
    <source>
        <dbReference type="SAM" id="Phobius"/>
    </source>
</evidence>
<evidence type="ECO:0000256" key="1">
    <source>
        <dbReference type="ARBA" id="ARBA00004406"/>
    </source>
</evidence>
<sequence>MLESEFENIISLSRCPNYVCFLPLILYLPIGLALGLIRVGIFLHVCLLSYILPASFPFKCIILRAMLSVAGLPISTQGAIHTDNKKKILIANHVTNLDPFILALLYPSILTFESSTWPSQQHNSKQFVLPTDKSHNDVLKNLKEKVEESNEPLLFFPEKIRTNGKSTLLKFSPLPFEVDYPIQPVTIQVHRYLFDINVSTYASSFYEDLIWCLLLPVTCFKIKCLPITERKKDESREDFANRVQSNMAKSLGFNSSSYSSYDVKDFIKKRKLSDKALQHEQKHEAPRPKHITAEPVSEDDELQRMVKQVKDVLPDTPTHSILTDLKKTRDVDVTITNILEGKISPSKPDVAVPRSMHESLSFKASKFESLALARQLSFAERKQAMLEAARLKYRVKHGL</sequence>
<proteinExistence type="inferred from homology"/>
<dbReference type="PANTHER" id="PTHR15486:SF96">
    <property type="entry name" value="LIPID DROPLET-REGULATING VLDL ASSEMBLY FACTOR AUP1"/>
    <property type="match status" value="1"/>
</dbReference>
<feature type="domain" description="CUE" evidence="10">
    <location>
        <begin position="301"/>
        <end position="343"/>
    </location>
</feature>
<evidence type="ECO:0000259" key="10">
    <source>
        <dbReference type="PROSITE" id="PS51140"/>
    </source>
</evidence>
<dbReference type="EMBL" id="CAXITT010000295">
    <property type="protein sequence ID" value="CAL1538339.1"/>
    <property type="molecule type" value="Genomic_DNA"/>
</dbReference>
<dbReference type="InterPro" id="IPR048056">
    <property type="entry name" value="AUP1_CUE"/>
</dbReference>
<reference evidence="11 12" key="1">
    <citation type="submission" date="2024-04" db="EMBL/GenBank/DDBJ databases">
        <authorList>
            <consortium name="Genoscope - CEA"/>
            <person name="William W."/>
        </authorList>
    </citation>
    <scope>NUCLEOTIDE SEQUENCE [LARGE SCALE GENOMIC DNA]</scope>
</reference>
<evidence type="ECO:0000256" key="8">
    <source>
        <dbReference type="ARBA" id="ARBA00035713"/>
    </source>
</evidence>
<comment type="subcellular location">
    <subcellularLocation>
        <location evidence="1">Endoplasmic reticulum membrane</location>
        <topology evidence="1">Peripheral membrane protein</topology>
    </subcellularLocation>
    <subcellularLocation>
        <location evidence="2">Lipid droplet</location>
    </subcellularLocation>
</comment>
<dbReference type="Gene3D" id="1.10.8.10">
    <property type="entry name" value="DNA helicase RuvA subunit, C-terminal domain"/>
    <property type="match status" value="1"/>
</dbReference>
<feature type="transmembrane region" description="Helical" evidence="9">
    <location>
        <begin position="21"/>
        <end position="52"/>
    </location>
</feature>
<organism evidence="11 12">
    <name type="scientific">Lymnaea stagnalis</name>
    <name type="common">Great pond snail</name>
    <name type="synonym">Helix stagnalis</name>
    <dbReference type="NCBI Taxonomy" id="6523"/>
    <lineage>
        <taxon>Eukaryota</taxon>
        <taxon>Metazoa</taxon>
        <taxon>Spiralia</taxon>
        <taxon>Lophotrochozoa</taxon>
        <taxon>Mollusca</taxon>
        <taxon>Gastropoda</taxon>
        <taxon>Heterobranchia</taxon>
        <taxon>Euthyneura</taxon>
        <taxon>Panpulmonata</taxon>
        <taxon>Hygrophila</taxon>
        <taxon>Lymnaeoidea</taxon>
        <taxon>Lymnaeidae</taxon>
        <taxon>Lymnaea</taxon>
    </lineage>
</organism>
<evidence type="ECO:0000313" key="12">
    <source>
        <dbReference type="Proteomes" id="UP001497497"/>
    </source>
</evidence>
<keyword evidence="3" id="KW-0551">Lipid droplet</keyword>
<dbReference type="GO" id="GO:0043130">
    <property type="term" value="F:ubiquitin binding"/>
    <property type="evidence" value="ECO:0007669"/>
    <property type="project" value="InterPro"/>
</dbReference>
<evidence type="ECO:0000256" key="5">
    <source>
        <dbReference type="ARBA" id="ARBA00023136"/>
    </source>
</evidence>
<dbReference type="SMART" id="SM00563">
    <property type="entry name" value="PlsC"/>
    <property type="match status" value="1"/>
</dbReference>
<evidence type="ECO:0000256" key="4">
    <source>
        <dbReference type="ARBA" id="ARBA00022824"/>
    </source>
</evidence>
<dbReference type="GO" id="GO:0036503">
    <property type="term" value="P:ERAD pathway"/>
    <property type="evidence" value="ECO:0007669"/>
    <property type="project" value="InterPro"/>
</dbReference>
<dbReference type="CDD" id="cd14420">
    <property type="entry name" value="CUE_AUP1"/>
    <property type="match status" value="1"/>
</dbReference>
<comment type="caution">
    <text evidence="11">The sequence shown here is derived from an EMBL/GenBank/DDBJ whole genome shotgun (WGS) entry which is preliminary data.</text>
</comment>
<evidence type="ECO:0000256" key="3">
    <source>
        <dbReference type="ARBA" id="ARBA00022677"/>
    </source>
</evidence>
<name>A0AAV2HVV0_LYMST</name>
<keyword evidence="9" id="KW-1133">Transmembrane helix</keyword>
<dbReference type="PROSITE" id="PS51140">
    <property type="entry name" value="CUE"/>
    <property type="match status" value="1"/>
</dbReference>
<protein>
    <recommendedName>
        <fullName evidence="7">Lipid droplet-regulating VLDL assembly factor AUP1</fullName>
    </recommendedName>
    <alternativeName>
        <fullName evidence="8">Ancient ubiquitous protein 1</fullName>
    </alternativeName>
</protein>
<dbReference type="SMART" id="SM00546">
    <property type="entry name" value="CUE"/>
    <property type="match status" value="1"/>
</dbReference>
<dbReference type="GO" id="GO:0016746">
    <property type="term" value="F:acyltransferase activity"/>
    <property type="evidence" value="ECO:0007669"/>
    <property type="project" value="InterPro"/>
</dbReference>
<gene>
    <name evidence="11" type="ORF">GSLYS_00012160001</name>
</gene>
<dbReference type="InterPro" id="IPR003892">
    <property type="entry name" value="CUE"/>
</dbReference>
<dbReference type="GO" id="GO:0005789">
    <property type="term" value="C:endoplasmic reticulum membrane"/>
    <property type="evidence" value="ECO:0007669"/>
    <property type="project" value="UniProtKB-SubCell"/>
</dbReference>
<dbReference type="GO" id="GO:0005811">
    <property type="term" value="C:lipid droplet"/>
    <property type="evidence" value="ECO:0007669"/>
    <property type="project" value="UniProtKB-SubCell"/>
</dbReference>